<dbReference type="PANTHER" id="PTHR23506:SF23">
    <property type="entry name" value="GH10249P"/>
    <property type="match status" value="1"/>
</dbReference>
<evidence type="ECO:0000256" key="2">
    <source>
        <dbReference type="ARBA" id="ARBA00022448"/>
    </source>
</evidence>
<dbReference type="SUPFAM" id="SSF103473">
    <property type="entry name" value="MFS general substrate transporter"/>
    <property type="match status" value="1"/>
</dbReference>
<feature type="region of interest" description="Disordered" evidence="6">
    <location>
        <begin position="244"/>
        <end position="280"/>
    </location>
</feature>
<dbReference type="InterPro" id="IPR050930">
    <property type="entry name" value="MFS_Vesicular_Transporter"/>
</dbReference>
<evidence type="ECO:0000256" key="4">
    <source>
        <dbReference type="ARBA" id="ARBA00022989"/>
    </source>
</evidence>
<accession>A0A4U0X6P0</accession>
<dbReference type="Proteomes" id="UP000309340">
    <property type="component" value="Unassembled WGS sequence"/>
</dbReference>
<dbReference type="InterPro" id="IPR011701">
    <property type="entry name" value="MFS"/>
</dbReference>
<evidence type="ECO:0000256" key="5">
    <source>
        <dbReference type="ARBA" id="ARBA00023136"/>
    </source>
</evidence>
<dbReference type="Pfam" id="PF07690">
    <property type="entry name" value="MFS_1"/>
    <property type="match status" value="1"/>
</dbReference>
<feature type="domain" description="Major facilitator superfamily (MFS) profile" evidence="8">
    <location>
        <begin position="25"/>
        <end position="492"/>
    </location>
</feature>
<dbReference type="GO" id="GO:0022857">
    <property type="term" value="F:transmembrane transporter activity"/>
    <property type="evidence" value="ECO:0007669"/>
    <property type="project" value="InterPro"/>
</dbReference>
<comment type="caution">
    <text evidence="9">The sequence shown here is derived from an EMBL/GenBank/DDBJ whole genome shotgun (WGS) entry which is preliminary data.</text>
</comment>
<dbReference type="PANTHER" id="PTHR23506">
    <property type="entry name" value="GH10249P"/>
    <property type="match status" value="1"/>
</dbReference>
<evidence type="ECO:0000256" key="7">
    <source>
        <dbReference type="SAM" id="Phobius"/>
    </source>
</evidence>
<evidence type="ECO:0000256" key="3">
    <source>
        <dbReference type="ARBA" id="ARBA00022692"/>
    </source>
</evidence>
<feature type="transmembrane region" description="Helical" evidence="7">
    <location>
        <begin position="184"/>
        <end position="204"/>
    </location>
</feature>
<evidence type="ECO:0000259" key="8">
    <source>
        <dbReference type="PROSITE" id="PS50850"/>
    </source>
</evidence>
<keyword evidence="2" id="KW-0813">Transport</keyword>
<dbReference type="PROSITE" id="PS50850">
    <property type="entry name" value="MFS"/>
    <property type="match status" value="1"/>
</dbReference>
<feature type="transmembrane region" description="Helical" evidence="7">
    <location>
        <begin position="129"/>
        <end position="148"/>
    </location>
</feature>
<feature type="transmembrane region" description="Helical" evidence="7">
    <location>
        <begin position="99"/>
        <end position="123"/>
    </location>
</feature>
<dbReference type="InterPro" id="IPR036259">
    <property type="entry name" value="MFS_trans_sf"/>
</dbReference>
<evidence type="ECO:0000256" key="6">
    <source>
        <dbReference type="SAM" id="MobiDB-lite"/>
    </source>
</evidence>
<dbReference type="Gene3D" id="1.20.1250.20">
    <property type="entry name" value="MFS general substrate transporter like domains"/>
    <property type="match status" value="1"/>
</dbReference>
<sequence length="509" mass="54615">MFAWLIGSDTHPPILLHLRSSTTFIILTVATAVFTDIFVYGIVVPVLPFALTSRSNINPDSIQTWISIFLAVYGAALLVASPVCGWLADRSSSRRVPLLFGLLALGGCTVMLCIGNSIAVLAAGRVLQGFSAAVVWVVGLALMVDTVGPEAIGQVMGYVGLSMSLAILLAPLLGGVVFAAAGYYAVFAMAFGLIVVDVILRLFMIEKKVAVRWLPEQEVRTPHEAVATTEKDVELAVDARPSTTDLEMRATSPSKPEEDQKTATDLPFAPKDPPSHPCSKRRTRLPPIITLLSSRRLLSALWACLMQASLLTAFDSILPLFVRDTFHWNSMGAGLIFLPLVVASFFGPLVGWTSDKLGPRWLATSGFVLSCPFLILLRLVEKDNLGQKTLLCALLALVGVGLTLVLTPMMAEITYAVDAKAQRLPPGAFGKNGAYAQAYSLFNMAWAGGCLVGPLLAGLVNQRAGWDPTTLILGVVSIATAVPTAVWTGGSIWKKRRRDREVNEEGDGR</sequence>
<dbReference type="CDD" id="cd17325">
    <property type="entry name" value="MFS_MdtG_SLC18_like"/>
    <property type="match status" value="1"/>
</dbReference>
<keyword evidence="4 7" id="KW-1133">Transmembrane helix</keyword>
<dbReference type="AlphaFoldDB" id="A0A4U0X6P0"/>
<evidence type="ECO:0000256" key="1">
    <source>
        <dbReference type="ARBA" id="ARBA00004141"/>
    </source>
</evidence>
<organism evidence="9 10">
    <name type="scientific">Friedmanniomyces simplex</name>
    <dbReference type="NCBI Taxonomy" id="329884"/>
    <lineage>
        <taxon>Eukaryota</taxon>
        <taxon>Fungi</taxon>
        <taxon>Dikarya</taxon>
        <taxon>Ascomycota</taxon>
        <taxon>Pezizomycotina</taxon>
        <taxon>Dothideomycetes</taxon>
        <taxon>Dothideomycetidae</taxon>
        <taxon>Mycosphaerellales</taxon>
        <taxon>Teratosphaeriaceae</taxon>
        <taxon>Friedmanniomyces</taxon>
    </lineage>
</organism>
<gene>
    <name evidence="9" type="ORF">B0A55_07480</name>
</gene>
<keyword evidence="3 7" id="KW-0812">Transmembrane</keyword>
<dbReference type="STRING" id="329884.A0A4U0X6P0"/>
<reference evidence="9 10" key="1">
    <citation type="submission" date="2017-03" db="EMBL/GenBank/DDBJ databases">
        <title>Genomes of endolithic fungi from Antarctica.</title>
        <authorList>
            <person name="Coleine C."/>
            <person name="Masonjones S."/>
            <person name="Stajich J.E."/>
        </authorList>
    </citation>
    <scope>NUCLEOTIDE SEQUENCE [LARGE SCALE GENOMIC DNA]</scope>
    <source>
        <strain evidence="9 10">CCFEE 5184</strain>
    </source>
</reference>
<feature type="transmembrane region" description="Helical" evidence="7">
    <location>
        <begin position="392"/>
        <end position="417"/>
    </location>
</feature>
<feature type="transmembrane region" description="Helical" evidence="7">
    <location>
        <begin position="155"/>
        <end position="178"/>
    </location>
</feature>
<protein>
    <recommendedName>
        <fullName evidence="8">Major facilitator superfamily (MFS) profile domain-containing protein</fullName>
    </recommendedName>
</protein>
<dbReference type="EMBL" id="NAJQ01000377">
    <property type="protein sequence ID" value="TKA70908.1"/>
    <property type="molecule type" value="Genomic_DNA"/>
</dbReference>
<feature type="transmembrane region" description="Helical" evidence="7">
    <location>
        <begin position="24"/>
        <end position="50"/>
    </location>
</feature>
<name>A0A4U0X6P0_9PEZI</name>
<feature type="transmembrane region" description="Helical" evidence="7">
    <location>
        <begin position="62"/>
        <end position="87"/>
    </location>
</feature>
<evidence type="ECO:0000313" key="10">
    <source>
        <dbReference type="Proteomes" id="UP000309340"/>
    </source>
</evidence>
<keyword evidence="10" id="KW-1185">Reference proteome</keyword>
<dbReference type="InterPro" id="IPR020846">
    <property type="entry name" value="MFS_dom"/>
</dbReference>
<feature type="transmembrane region" description="Helical" evidence="7">
    <location>
        <begin position="438"/>
        <end position="459"/>
    </location>
</feature>
<keyword evidence="5 7" id="KW-0472">Membrane</keyword>
<comment type="subcellular location">
    <subcellularLocation>
        <location evidence="1">Membrane</location>
        <topology evidence="1">Multi-pass membrane protein</topology>
    </subcellularLocation>
</comment>
<feature type="transmembrane region" description="Helical" evidence="7">
    <location>
        <begin position="328"/>
        <end position="349"/>
    </location>
</feature>
<dbReference type="OrthoDB" id="5086884at2759"/>
<feature type="transmembrane region" description="Helical" evidence="7">
    <location>
        <begin position="300"/>
        <end position="322"/>
    </location>
</feature>
<proteinExistence type="predicted"/>
<evidence type="ECO:0000313" key="9">
    <source>
        <dbReference type="EMBL" id="TKA70908.1"/>
    </source>
</evidence>
<dbReference type="GO" id="GO:0016020">
    <property type="term" value="C:membrane"/>
    <property type="evidence" value="ECO:0007669"/>
    <property type="project" value="UniProtKB-SubCell"/>
</dbReference>
<feature type="transmembrane region" description="Helical" evidence="7">
    <location>
        <begin position="471"/>
        <end position="493"/>
    </location>
</feature>
<feature type="transmembrane region" description="Helical" evidence="7">
    <location>
        <begin position="361"/>
        <end position="380"/>
    </location>
</feature>